<dbReference type="EMBL" id="CM026424">
    <property type="protein sequence ID" value="KAG0579684.1"/>
    <property type="molecule type" value="Genomic_DNA"/>
</dbReference>
<evidence type="ECO:0000313" key="1">
    <source>
        <dbReference type="EMBL" id="KAG0579684.1"/>
    </source>
</evidence>
<keyword evidence="2" id="KW-1185">Reference proteome</keyword>
<organism evidence="1 2">
    <name type="scientific">Ceratodon purpureus</name>
    <name type="common">Fire moss</name>
    <name type="synonym">Dicranum purpureum</name>
    <dbReference type="NCBI Taxonomy" id="3225"/>
    <lineage>
        <taxon>Eukaryota</taxon>
        <taxon>Viridiplantae</taxon>
        <taxon>Streptophyta</taxon>
        <taxon>Embryophyta</taxon>
        <taxon>Bryophyta</taxon>
        <taxon>Bryophytina</taxon>
        <taxon>Bryopsida</taxon>
        <taxon>Dicranidae</taxon>
        <taxon>Pseudoditrichales</taxon>
        <taxon>Ditrichaceae</taxon>
        <taxon>Ceratodon</taxon>
    </lineage>
</organism>
<accession>A0A8T0I804</accession>
<sequence length="88" mass="10320">MNQQQGHTQQRQNHSHVMQYQERDLDGLKLTISYVNPQVKLTLFKPEPQFYHNQQLDMLQKTCTYVWTISECHLISEKKSTLGAEGTV</sequence>
<name>A0A8T0I804_CERPU</name>
<evidence type="ECO:0000313" key="2">
    <source>
        <dbReference type="Proteomes" id="UP000822688"/>
    </source>
</evidence>
<comment type="caution">
    <text evidence="1">The sequence shown here is derived from an EMBL/GenBank/DDBJ whole genome shotgun (WGS) entry which is preliminary data.</text>
</comment>
<dbReference type="AlphaFoldDB" id="A0A8T0I804"/>
<protein>
    <submittedName>
        <fullName evidence="1">Uncharacterized protein</fullName>
    </submittedName>
</protein>
<gene>
    <name evidence="1" type="ORF">KC19_4G116800</name>
</gene>
<proteinExistence type="predicted"/>
<reference evidence="1" key="1">
    <citation type="submission" date="2020-06" db="EMBL/GenBank/DDBJ databases">
        <title>WGS assembly of Ceratodon purpureus strain R40.</title>
        <authorList>
            <person name="Carey S.B."/>
            <person name="Jenkins J."/>
            <person name="Shu S."/>
            <person name="Lovell J.T."/>
            <person name="Sreedasyam A."/>
            <person name="Maumus F."/>
            <person name="Tiley G.P."/>
            <person name="Fernandez-Pozo N."/>
            <person name="Barry K."/>
            <person name="Chen C."/>
            <person name="Wang M."/>
            <person name="Lipzen A."/>
            <person name="Daum C."/>
            <person name="Saski C.A."/>
            <person name="Payton A.C."/>
            <person name="Mcbreen J.C."/>
            <person name="Conrad R.E."/>
            <person name="Kollar L.M."/>
            <person name="Olsson S."/>
            <person name="Huttunen S."/>
            <person name="Landis J.B."/>
            <person name="Wickett N.J."/>
            <person name="Johnson M.G."/>
            <person name="Rensing S.A."/>
            <person name="Grimwood J."/>
            <person name="Schmutz J."/>
            <person name="Mcdaniel S.F."/>
        </authorList>
    </citation>
    <scope>NUCLEOTIDE SEQUENCE</scope>
    <source>
        <strain evidence="1">R40</strain>
    </source>
</reference>
<dbReference type="Proteomes" id="UP000822688">
    <property type="component" value="Chromosome 4"/>
</dbReference>